<evidence type="ECO:0000256" key="8">
    <source>
        <dbReference type="ARBA" id="ARBA00036943"/>
    </source>
</evidence>
<keyword evidence="7" id="KW-0539">Nucleus</keyword>
<evidence type="ECO:0000256" key="10">
    <source>
        <dbReference type="ARBA" id="ARBA00053709"/>
    </source>
</evidence>
<dbReference type="HAMAP" id="MF_00171">
    <property type="entry name" value="TruA"/>
    <property type="match status" value="1"/>
</dbReference>
<evidence type="ECO:0000256" key="17">
    <source>
        <dbReference type="ARBA" id="ARBA00081344"/>
    </source>
</evidence>
<comment type="similarity">
    <text evidence="3">Belongs to the tRNA pseudouridine synthase TruA family.</text>
</comment>
<comment type="subunit">
    <text evidence="11">Monomer. Forms a complex with RARG and the SRA1 RNA in the nucleus.</text>
</comment>
<dbReference type="GO" id="GO:0006397">
    <property type="term" value="P:mRNA processing"/>
    <property type="evidence" value="ECO:0007669"/>
    <property type="project" value="UniProtKB-KW"/>
</dbReference>
<evidence type="ECO:0000256" key="13">
    <source>
        <dbReference type="ARBA" id="ARBA00068582"/>
    </source>
</evidence>
<dbReference type="Gene3D" id="3.30.70.660">
    <property type="entry name" value="Pseudouridine synthase I, catalytic domain, C-terminal subdomain"/>
    <property type="match status" value="1"/>
</dbReference>
<evidence type="ECO:0000256" key="15">
    <source>
        <dbReference type="ARBA" id="ARBA00079087"/>
    </source>
</evidence>
<evidence type="ECO:0000256" key="19">
    <source>
        <dbReference type="PIRSR" id="PIRSR641708-2"/>
    </source>
</evidence>
<evidence type="ECO:0000256" key="9">
    <source>
        <dbReference type="ARBA" id="ARBA00052184"/>
    </source>
</evidence>
<dbReference type="CDD" id="cd02568">
    <property type="entry name" value="PseudoU_synth_PUS1_PUS2"/>
    <property type="match status" value="1"/>
</dbReference>
<dbReference type="InterPro" id="IPR020095">
    <property type="entry name" value="PsdUridine_synth_TruA_C"/>
</dbReference>
<dbReference type="InterPro" id="IPR041708">
    <property type="entry name" value="PUS1/PUS2-like"/>
</dbReference>
<feature type="binding site" evidence="19">
    <location>
        <position position="172"/>
    </location>
    <ligand>
        <name>substrate</name>
    </ligand>
</feature>
<name>A0A8I6TD88_CIMLE</name>
<dbReference type="FunFam" id="3.30.70.580:FF:000002">
    <property type="entry name" value="tRNA pseudouridine synthase"/>
    <property type="match status" value="1"/>
</dbReference>
<dbReference type="RefSeq" id="XP_014241162.1">
    <property type="nucleotide sequence ID" value="XM_014385676.2"/>
</dbReference>
<accession>A0A8I6TD88</accession>
<dbReference type="SUPFAM" id="SSF55120">
    <property type="entry name" value="Pseudouridine synthase"/>
    <property type="match status" value="1"/>
</dbReference>
<comment type="subcellular location">
    <subcellularLocation>
        <location evidence="2">Nucleus</location>
    </subcellularLocation>
</comment>
<keyword evidence="23" id="KW-1185">Reference proteome</keyword>
<feature type="compositionally biased region" description="Basic and acidic residues" evidence="20">
    <location>
        <begin position="391"/>
        <end position="405"/>
    </location>
</feature>
<comment type="function">
    <text evidence="10">Pseudouridylate synthase that catalyzes pseudouridylation of tRNAs and mRNAs. Acts on positions 27/28 in the anticodon stem and also positions 34 and 36 in the anticodon of an intron containing tRNA. Also catalyzes pseudouridylation of mRNAs: mediates pseudouridylation of mRNAs with the consensus sequence 5'-UGUAG-3'. Acts as a regulator of pre-mRNA splicing by mediating pseudouridylation of pre-mRNAs at locations associated with alternatively spliced regions. Pseudouridylation of pre-mRNAs near splice sites directly regulates mRNA splicing and mRNA 3'-end processing. Involved in regulation of nuclear receptor activity through pseudouridylation of SRA1 mRNA.</text>
</comment>
<dbReference type="Gene3D" id="3.30.70.580">
    <property type="entry name" value="Pseudouridine synthase I, catalytic domain, N-terminal subdomain"/>
    <property type="match status" value="1"/>
</dbReference>
<dbReference type="KEGG" id="clec:106661920"/>
<dbReference type="OMA" id="CDARTYT"/>
<dbReference type="AlphaFoldDB" id="A0A8I6TD88"/>
<dbReference type="InterPro" id="IPR020097">
    <property type="entry name" value="PsdUridine_synth_TruA_a/b_dom"/>
</dbReference>
<evidence type="ECO:0000256" key="7">
    <source>
        <dbReference type="ARBA" id="ARBA00023242"/>
    </source>
</evidence>
<evidence type="ECO:0000256" key="4">
    <source>
        <dbReference type="ARBA" id="ARBA00022664"/>
    </source>
</evidence>
<evidence type="ECO:0000256" key="16">
    <source>
        <dbReference type="ARBA" id="ARBA00080849"/>
    </source>
</evidence>
<evidence type="ECO:0000256" key="12">
    <source>
        <dbReference type="ARBA" id="ARBA00066509"/>
    </source>
</evidence>
<feature type="active site" description="Nucleophile" evidence="18">
    <location>
        <position position="118"/>
    </location>
</feature>
<dbReference type="NCBIfam" id="TIGR00071">
    <property type="entry name" value="hisT_truA"/>
    <property type="match status" value="1"/>
</dbReference>
<dbReference type="GO" id="GO:0031119">
    <property type="term" value="P:tRNA pseudouridine synthesis"/>
    <property type="evidence" value="ECO:0007669"/>
    <property type="project" value="InterPro"/>
</dbReference>
<evidence type="ECO:0000256" key="2">
    <source>
        <dbReference type="ARBA" id="ARBA00004123"/>
    </source>
</evidence>
<keyword evidence="6" id="KW-0413">Isomerase</keyword>
<evidence type="ECO:0000256" key="18">
    <source>
        <dbReference type="PIRSR" id="PIRSR641708-1"/>
    </source>
</evidence>
<evidence type="ECO:0000256" key="1">
    <source>
        <dbReference type="ARBA" id="ARBA00001166"/>
    </source>
</evidence>
<evidence type="ECO:0000256" key="5">
    <source>
        <dbReference type="ARBA" id="ARBA00022694"/>
    </source>
</evidence>
<dbReference type="GO" id="GO:1990481">
    <property type="term" value="P:mRNA pseudouridine synthesis"/>
    <property type="evidence" value="ECO:0007669"/>
    <property type="project" value="TreeGrafter"/>
</dbReference>
<dbReference type="EC" id="5.4.99.12" evidence="12"/>
<comment type="catalytic activity">
    <reaction evidence="1">
        <text>a uridine in mRNA = a pseudouridine in mRNA</text>
        <dbReference type="Rhea" id="RHEA:56644"/>
        <dbReference type="Rhea" id="RHEA-COMP:14658"/>
        <dbReference type="Rhea" id="RHEA-COMP:14659"/>
        <dbReference type="ChEBI" id="CHEBI:65314"/>
        <dbReference type="ChEBI" id="CHEBI:65315"/>
    </reaction>
</comment>
<dbReference type="Proteomes" id="UP000494040">
    <property type="component" value="Unassembled WGS sequence"/>
</dbReference>
<feature type="region of interest" description="Disordered" evidence="20">
    <location>
        <begin position="374"/>
        <end position="405"/>
    </location>
</feature>
<comment type="catalytic activity">
    <reaction evidence="9">
        <text>uridine(38/39/40) in tRNA = pseudouridine(38/39/40) in tRNA</text>
        <dbReference type="Rhea" id="RHEA:22376"/>
        <dbReference type="Rhea" id="RHEA-COMP:10085"/>
        <dbReference type="Rhea" id="RHEA-COMP:10087"/>
        <dbReference type="ChEBI" id="CHEBI:65314"/>
        <dbReference type="ChEBI" id="CHEBI:65315"/>
        <dbReference type="EC" id="5.4.99.12"/>
    </reaction>
</comment>
<sequence length="405" mass="46410">MFVLNAKINLRPAIRQILRKMINGLLEESTNPLKRVSEYSLDDSEAKKAKPDFQRVKKWKYAVLLSYSGQGYLGLQRNPGQKTIEEELFKALLAANVINEEAYNQPKILDFQRAARTDKGVSAVRQVLSVKLPTEVSLESVNSHLPDQIRMVALKRATKGFNCKGNCDARTYSYMMPTFALAPKDVSVSPDYRVTQDILEKTQAVLQTYVGTHNYHNFTSKKKPLDPSAMRYIISFVCEEPVLCEGMEFVILKVKGQSFMLHQIRKMVGLAIAIVRGYTTEETIKKAWGEERLDLPVAPGAGLVLEEVHYDRYNQRYGQDGIHVEIEWSKEKEQLEEFKKTFILSSIVKSEKEENSMATWLETLPMHTFDIRNVHRHQKPKDDEEEEEEDGVSRESNSDDSRNIV</sequence>
<evidence type="ECO:0000256" key="6">
    <source>
        <dbReference type="ARBA" id="ARBA00023235"/>
    </source>
</evidence>
<dbReference type="PANTHER" id="PTHR11142:SF4">
    <property type="entry name" value="PSEUDOURIDYLATE SYNTHASE 1 HOMOLOG"/>
    <property type="match status" value="1"/>
</dbReference>
<comment type="catalytic activity">
    <reaction evidence="8">
        <text>a uridine in tRNA = a pseudouridine in tRNA</text>
        <dbReference type="Rhea" id="RHEA:54572"/>
        <dbReference type="Rhea" id="RHEA-COMP:13339"/>
        <dbReference type="Rhea" id="RHEA-COMP:13934"/>
        <dbReference type="ChEBI" id="CHEBI:65314"/>
        <dbReference type="ChEBI" id="CHEBI:65315"/>
    </reaction>
</comment>
<evidence type="ECO:0000313" key="22">
    <source>
        <dbReference type="EnsemblMetazoa" id="XP_014241162.1"/>
    </source>
</evidence>
<dbReference type="PANTHER" id="PTHR11142">
    <property type="entry name" value="PSEUDOURIDYLATE SYNTHASE"/>
    <property type="match status" value="1"/>
</dbReference>
<dbReference type="FunFam" id="3.30.70.660:FF:000002">
    <property type="entry name" value="tRNA pseudouridine synthase"/>
    <property type="match status" value="1"/>
</dbReference>
<evidence type="ECO:0000313" key="23">
    <source>
        <dbReference type="Proteomes" id="UP000494040"/>
    </source>
</evidence>
<dbReference type="InterPro" id="IPR001406">
    <property type="entry name" value="PsdUridine_synth_TruA"/>
</dbReference>
<dbReference type="InterPro" id="IPR020094">
    <property type="entry name" value="TruA/RsuA/RluB/E/F_N"/>
</dbReference>
<proteinExistence type="inferred from homology"/>
<dbReference type="GO" id="GO:0003723">
    <property type="term" value="F:RNA binding"/>
    <property type="evidence" value="ECO:0007669"/>
    <property type="project" value="InterPro"/>
</dbReference>
<evidence type="ECO:0000256" key="3">
    <source>
        <dbReference type="ARBA" id="ARBA00009375"/>
    </source>
</evidence>
<keyword evidence="5" id="KW-0819">tRNA processing</keyword>
<dbReference type="Pfam" id="PF01416">
    <property type="entry name" value="PseudoU_synth_1"/>
    <property type="match status" value="1"/>
</dbReference>
<protein>
    <recommendedName>
        <fullName evidence="13">Pseudouridylate synthase 1 homolog</fullName>
        <ecNumber evidence="12">5.4.99.12</ecNumber>
    </recommendedName>
    <alternativeName>
        <fullName evidence="14">tRNA pseudouridine synthase 1</fullName>
    </alternativeName>
    <alternativeName>
        <fullName evidence="17">tRNA pseudouridine(38-40) synthase</fullName>
    </alternativeName>
    <alternativeName>
        <fullName evidence="15">tRNA pseudouridylate synthase I</fullName>
    </alternativeName>
    <alternativeName>
        <fullName evidence="16">tRNA-uridine isomerase I</fullName>
    </alternativeName>
</protein>
<evidence type="ECO:0000256" key="20">
    <source>
        <dbReference type="SAM" id="MobiDB-lite"/>
    </source>
</evidence>
<evidence type="ECO:0000256" key="14">
    <source>
        <dbReference type="ARBA" id="ARBA00075153"/>
    </source>
</evidence>
<evidence type="ECO:0000256" key="11">
    <source>
        <dbReference type="ARBA" id="ARBA00064589"/>
    </source>
</evidence>
<dbReference type="OrthoDB" id="10256309at2759"/>
<dbReference type="EnsemblMetazoa" id="XM_014385676.2">
    <property type="protein sequence ID" value="XP_014241162.1"/>
    <property type="gene ID" value="LOC106661920"/>
</dbReference>
<reference evidence="22" key="1">
    <citation type="submission" date="2022-01" db="UniProtKB">
        <authorList>
            <consortium name="EnsemblMetazoa"/>
        </authorList>
    </citation>
    <scope>IDENTIFICATION</scope>
</reference>
<dbReference type="GO" id="GO:0005634">
    <property type="term" value="C:nucleus"/>
    <property type="evidence" value="ECO:0007669"/>
    <property type="project" value="UniProtKB-SubCell"/>
</dbReference>
<evidence type="ECO:0000259" key="21">
    <source>
        <dbReference type="Pfam" id="PF01416"/>
    </source>
</evidence>
<dbReference type="InterPro" id="IPR020103">
    <property type="entry name" value="PsdUridine_synth_cat_dom_sf"/>
</dbReference>
<keyword evidence="4" id="KW-0507">mRNA processing</keyword>
<dbReference type="CTD" id="80324"/>
<dbReference type="GO" id="GO:0160147">
    <property type="term" value="F:tRNA pseudouridine(38-40) synthase activity"/>
    <property type="evidence" value="ECO:0007669"/>
    <property type="project" value="UniProtKB-EC"/>
</dbReference>
<feature type="domain" description="Pseudouridine synthase I TruA alpha/beta" evidence="21">
    <location>
        <begin position="207"/>
        <end position="311"/>
    </location>
</feature>
<organism evidence="22 23">
    <name type="scientific">Cimex lectularius</name>
    <name type="common">Bed bug</name>
    <name type="synonym">Acanthia lectularia</name>
    <dbReference type="NCBI Taxonomy" id="79782"/>
    <lineage>
        <taxon>Eukaryota</taxon>
        <taxon>Metazoa</taxon>
        <taxon>Ecdysozoa</taxon>
        <taxon>Arthropoda</taxon>
        <taxon>Hexapoda</taxon>
        <taxon>Insecta</taxon>
        <taxon>Pterygota</taxon>
        <taxon>Neoptera</taxon>
        <taxon>Paraneoptera</taxon>
        <taxon>Hemiptera</taxon>
        <taxon>Heteroptera</taxon>
        <taxon>Panheteroptera</taxon>
        <taxon>Cimicomorpha</taxon>
        <taxon>Cimicidae</taxon>
        <taxon>Cimex</taxon>
    </lineage>
</organism>
<dbReference type="GeneID" id="106661920"/>